<name>A0A9P3GA22_9APHY</name>
<sequence>MESLRKYALPPFGVGFDKDIEDIACIPIAQRASRVTEPPICARALHIDSTLPATRCSLHQQPNAPPFKTILRRHVVAR</sequence>
<comment type="caution">
    <text evidence="1">The sequence shown here is derived from an EMBL/GenBank/DDBJ whole genome shotgun (WGS) entry which is preliminary data.</text>
</comment>
<evidence type="ECO:0000313" key="2">
    <source>
        <dbReference type="Proteomes" id="UP000703269"/>
    </source>
</evidence>
<organism evidence="1 2">
    <name type="scientific">Phanerochaete sordida</name>
    <dbReference type="NCBI Taxonomy" id="48140"/>
    <lineage>
        <taxon>Eukaryota</taxon>
        <taxon>Fungi</taxon>
        <taxon>Dikarya</taxon>
        <taxon>Basidiomycota</taxon>
        <taxon>Agaricomycotina</taxon>
        <taxon>Agaricomycetes</taxon>
        <taxon>Polyporales</taxon>
        <taxon>Phanerochaetaceae</taxon>
        <taxon>Phanerochaete</taxon>
    </lineage>
</organism>
<dbReference type="EMBL" id="BPQB01000015">
    <property type="protein sequence ID" value="GJE90124.1"/>
    <property type="molecule type" value="Genomic_DNA"/>
</dbReference>
<reference evidence="1 2" key="1">
    <citation type="submission" date="2021-08" db="EMBL/GenBank/DDBJ databases">
        <title>Draft Genome Sequence of Phanerochaete sordida strain YK-624.</title>
        <authorList>
            <person name="Mori T."/>
            <person name="Dohra H."/>
            <person name="Suzuki T."/>
            <person name="Kawagishi H."/>
            <person name="Hirai H."/>
        </authorList>
    </citation>
    <scope>NUCLEOTIDE SEQUENCE [LARGE SCALE GENOMIC DNA]</scope>
    <source>
        <strain evidence="1 2">YK-624</strain>
    </source>
</reference>
<accession>A0A9P3GA22</accession>
<dbReference type="AlphaFoldDB" id="A0A9P3GA22"/>
<keyword evidence="2" id="KW-1185">Reference proteome</keyword>
<protein>
    <submittedName>
        <fullName evidence="1">Uncharacterized protein</fullName>
    </submittedName>
</protein>
<dbReference type="Proteomes" id="UP000703269">
    <property type="component" value="Unassembled WGS sequence"/>
</dbReference>
<gene>
    <name evidence="1" type="ORF">PsYK624_062470</name>
</gene>
<evidence type="ECO:0000313" key="1">
    <source>
        <dbReference type="EMBL" id="GJE90124.1"/>
    </source>
</evidence>
<proteinExistence type="predicted"/>